<reference evidence="1" key="1">
    <citation type="submission" date="2020-08" db="EMBL/GenBank/DDBJ databases">
        <title>Genome public.</title>
        <authorList>
            <person name="Liu C."/>
            <person name="Sun Q."/>
        </authorList>
    </citation>
    <scope>NUCLEOTIDE SEQUENCE</scope>
    <source>
        <strain evidence="1">NSJ-12</strain>
    </source>
</reference>
<name>A0A926IA81_9FIRM</name>
<accession>A0A926IA81</accession>
<gene>
    <name evidence="1" type="ORF">H8718_13740</name>
</gene>
<comment type="caution">
    <text evidence="1">The sequence shown here is derived from an EMBL/GenBank/DDBJ whole genome shotgun (WGS) entry which is preliminary data.</text>
</comment>
<evidence type="ECO:0000313" key="1">
    <source>
        <dbReference type="EMBL" id="MBC8580580.1"/>
    </source>
</evidence>
<keyword evidence="2" id="KW-1185">Reference proteome</keyword>
<evidence type="ECO:0000313" key="2">
    <source>
        <dbReference type="Proteomes" id="UP000655830"/>
    </source>
</evidence>
<dbReference type="RefSeq" id="WP_177671392.1">
    <property type="nucleotide sequence ID" value="NZ_JACRSY010000023.1"/>
</dbReference>
<dbReference type="Proteomes" id="UP000655830">
    <property type="component" value="Unassembled WGS sequence"/>
</dbReference>
<organism evidence="1 2">
    <name type="scientific">Zhenhengia yiwuensis</name>
    <dbReference type="NCBI Taxonomy" id="2763666"/>
    <lineage>
        <taxon>Bacteria</taxon>
        <taxon>Bacillati</taxon>
        <taxon>Bacillota</taxon>
        <taxon>Clostridia</taxon>
        <taxon>Lachnospirales</taxon>
        <taxon>Lachnospiraceae</taxon>
        <taxon>Zhenhengia</taxon>
    </lineage>
</organism>
<dbReference type="AlphaFoldDB" id="A0A926IA81"/>
<proteinExistence type="predicted"/>
<dbReference type="EMBL" id="JACRSY010000023">
    <property type="protein sequence ID" value="MBC8580580.1"/>
    <property type="molecule type" value="Genomic_DNA"/>
</dbReference>
<protein>
    <submittedName>
        <fullName evidence="1">Uncharacterized protein</fullName>
    </submittedName>
</protein>
<sequence length="92" mass="10694">MNNMRGFYDHPAFDGIDKNFLLNVDRTLRNISGKDPTEVLAAIMAISNEAKRYNVQMTPERQQALMMHLRNCLPANKRTQFDSLLRMMMSNM</sequence>